<keyword evidence="7 8" id="KW-0472">Membrane</keyword>
<comment type="subcellular location">
    <subcellularLocation>
        <location evidence="1">Membrane</location>
        <topology evidence="1">Multi-pass membrane protein</topology>
    </subcellularLocation>
</comment>
<dbReference type="PROSITE" id="PS50920">
    <property type="entry name" value="SOLCAR"/>
    <property type="match status" value="1"/>
</dbReference>
<dbReference type="SUPFAM" id="SSF103506">
    <property type="entry name" value="Mitochondrial carrier"/>
    <property type="match status" value="1"/>
</dbReference>
<dbReference type="InterPro" id="IPR023395">
    <property type="entry name" value="MCP_dom_sf"/>
</dbReference>
<reference evidence="10" key="1">
    <citation type="submission" date="2021-02" db="EMBL/GenBank/DDBJ databases">
        <authorList>
            <person name="Nowell W R."/>
        </authorList>
    </citation>
    <scope>NUCLEOTIDE SEQUENCE</scope>
    <source>
        <strain evidence="10">Ploen Becks lab</strain>
    </source>
</reference>
<name>A0A814BEG0_9BILA</name>
<dbReference type="InterPro" id="IPR018108">
    <property type="entry name" value="MCP_transmembrane"/>
</dbReference>
<keyword evidence="4 8" id="KW-0812">Transmembrane</keyword>
<evidence type="ECO:0000313" key="11">
    <source>
        <dbReference type="Proteomes" id="UP000663879"/>
    </source>
</evidence>
<evidence type="ECO:0000313" key="10">
    <source>
        <dbReference type="EMBL" id="CAF0927130.1"/>
    </source>
</evidence>
<protein>
    <submittedName>
        <fullName evidence="10">Uncharacterized protein</fullName>
    </submittedName>
</protein>
<gene>
    <name evidence="10" type="ORF">OXX778_LOCUS12702</name>
</gene>
<feature type="repeat" description="Solcar" evidence="8">
    <location>
        <begin position="170"/>
        <end position="258"/>
    </location>
</feature>
<dbReference type="Proteomes" id="UP000663879">
    <property type="component" value="Unassembled WGS sequence"/>
</dbReference>
<evidence type="ECO:0000256" key="6">
    <source>
        <dbReference type="ARBA" id="ARBA00022989"/>
    </source>
</evidence>
<sequence>MEISGNNSPFIISCIINETLQSGNGILIQFPRQKIKAKLKPKSTLSKSPPTSAAFFGVYNKTKSKMEYHAYSENLNQSICHIVAVYLSHSASCIFRAPVDIYRQERRACAELKPFQVLNKLACSSDIGMRLTRQLLTTVIRELPFCSIKYPLWEFLKCKVENSKTNQEHCKTHESAICGAIAGGTAAALTIPIDLANKRINVDKAGPQYTKWKLLLTIRDMHQENGFKGLFSGVRNRVSMISFGALIFFGCYEQKKIIFHDD</sequence>
<evidence type="ECO:0000256" key="3">
    <source>
        <dbReference type="ARBA" id="ARBA00022448"/>
    </source>
</evidence>
<keyword evidence="3 9" id="KW-0813">Transport</keyword>
<evidence type="ECO:0000256" key="2">
    <source>
        <dbReference type="ARBA" id="ARBA00006375"/>
    </source>
</evidence>
<dbReference type="Gene3D" id="1.50.40.10">
    <property type="entry name" value="Mitochondrial carrier domain"/>
    <property type="match status" value="1"/>
</dbReference>
<keyword evidence="5" id="KW-0677">Repeat</keyword>
<evidence type="ECO:0000256" key="1">
    <source>
        <dbReference type="ARBA" id="ARBA00004141"/>
    </source>
</evidence>
<evidence type="ECO:0000256" key="7">
    <source>
        <dbReference type="ARBA" id="ARBA00023136"/>
    </source>
</evidence>
<evidence type="ECO:0000256" key="8">
    <source>
        <dbReference type="PROSITE-ProRule" id="PRU00282"/>
    </source>
</evidence>
<dbReference type="EMBL" id="CAJNOC010002337">
    <property type="protein sequence ID" value="CAF0927130.1"/>
    <property type="molecule type" value="Genomic_DNA"/>
</dbReference>
<comment type="similarity">
    <text evidence="2 9">Belongs to the mitochondrial carrier (TC 2.A.29) family.</text>
</comment>
<dbReference type="OrthoDB" id="276989at2759"/>
<proteinExistence type="inferred from homology"/>
<dbReference type="AlphaFoldDB" id="A0A814BEG0"/>
<organism evidence="10 11">
    <name type="scientific">Brachionus calyciflorus</name>
    <dbReference type="NCBI Taxonomy" id="104777"/>
    <lineage>
        <taxon>Eukaryota</taxon>
        <taxon>Metazoa</taxon>
        <taxon>Spiralia</taxon>
        <taxon>Gnathifera</taxon>
        <taxon>Rotifera</taxon>
        <taxon>Eurotatoria</taxon>
        <taxon>Monogononta</taxon>
        <taxon>Pseudotrocha</taxon>
        <taxon>Ploima</taxon>
        <taxon>Brachionidae</taxon>
        <taxon>Brachionus</taxon>
    </lineage>
</organism>
<evidence type="ECO:0000256" key="5">
    <source>
        <dbReference type="ARBA" id="ARBA00022737"/>
    </source>
</evidence>
<keyword evidence="6" id="KW-1133">Transmembrane helix</keyword>
<dbReference type="GO" id="GO:0016020">
    <property type="term" value="C:membrane"/>
    <property type="evidence" value="ECO:0007669"/>
    <property type="project" value="UniProtKB-SubCell"/>
</dbReference>
<evidence type="ECO:0000256" key="9">
    <source>
        <dbReference type="RuleBase" id="RU000488"/>
    </source>
</evidence>
<evidence type="ECO:0000256" key="4">
    <source>
        <dbReference type="ARBA" id="ARBA00022692"/>
    </source>
</evidence>
<accession>A0A814BEG0</accession>
<comment type="caution">
    <text evidence="10">The sequence shown here is derived from an EMBL/GenBank/DDBJ whole genome shotgun (WGS) entry which is preliminary data.</text>
</comment>
<dbReference type="Pfam" id="PF00153">
    <property type="entry name" value="Mito_carr"/>
    <property type="match status" value="1"/>
</dbReference>
<keyword evidence="11" id="KW-1185">Reference proteome</keyword>
<dbReference type="PANTHER" id="PTHR45667">
    <property type="entry name" value="S-ADENOSYLMETHIONINE MITOCHONDRIAL CARRIER PROTEIN"/>
    <property type="match status" value="1"/>
</dbReference>